<protein>
    <submittedName>
        <fullName evidence="2">Uncharacterized protein</fullName>
    </submittedName>
</protein>
<dbReference type="InterPro" id="IPR000408">
    <property type="entry name" value="Reg_chr_condens"/>
</dbReference>
<dbReference type="PANTHER" id="PTHR47563">
    <property type="entry name" value="PROTEIN FMP25, MITOCHONDRIAL"/>
    <property type="match status" value="1"/>
</dbReference>
<dbReference type="Gene3D" id="2.130.10.30">
    <property type="entry name" value="Regulator of chromosome condensation 1/beta-lactamase-inhibitor protein II"/>
    <property type="match status" value="1"/>
</dbReference>
<feature type="repeat" description="RCC1" evidence="1">
    <location>
        <begin position="343"/>
        <end position="409"/>
    </location>
</feature>
<dbReference type="SUPFAM" id="SSF50985">
    <property type="entry name" value="RCC1/BLIP-II"/>
    <property type="match status" value="1"/>
</dbReference>
<name>A0A507CB13_9FUNG</name>
<dbReference type="Proteomes" id="UP000319731">
    <property type="component" value="Unassembled WGS sequence"/>
</dbReference>
<proteinExistence type="predicted"/>
<gene>
    <name evidence="2" type="ORF">SmJEL517_g01556</name>
</gene>
<dbReference type="GeneID" id="42002781"/>
<dbReference type="OrthoDB" id="10256179at2759"/>
<dbReference type="PANTHER" id="PTHR47563:SF1">
    <property type="entry name" value="PROTEIN FMP25, MITOCHONDRIAL"/>
    <property type="match status" value="1"/>
</dbReference>
<feature type="repeat" description="RCC1" evidence="1">
    <location>
        <begin position="410"/>
        <end position="477"/>
    </location>
</feature>
<organism evidence="2 3">
    <name type="scientific">Synchytrium microbalum</name>
    <dbReference type="NCBI Taxonomy" id="1806994"/>
    <lineage>
        <taxon>Eukaryota</taxon>
        <taxon>Fungi</taxon>
        <taxon>Fungi incertae sedis</taxon>
        <taxon>Chytridiomycota</taxon>
        <taxon>Chytridiomycota incertae sedis</taxon>
        <taxon>Chytridiomycetes</taxon>
        <taxon>Synchytriales</taxon>
        <taxon>Synchytriaceae</taxon>
        <taxon>Synchytrium</taxon>
    </lineage>
</organism>
<accession>A0A507CB13</accession>
<sequence length="682" mass="73468">MSGSKLLAPFKVPALPLGRNNILFHSHIPGRSPLHSSINKPNELITAAQKTTAKLHKMWEAPEKSVKKRTFDLKTYRIPIEESFCMSLPSLKGHYSSSLGEVEVAFVGSLQQRDTEQKLYALAKSRDAFHRRWFALSCLCLPFFLSLSVLSLNTNADAANDETSSMISKCQASQKDQVALSKRKPGVWAVGTNSKNLTGEGNVTKGWNFLKSFENMVLRHMAVGDKHGAAISQDGDLLQFGYTAPRVTIRGKDLVQVAIASDYVVALSKSGEAFAIPASQSKRDAVIAAREKLRAAGTWKDETSWFTSSNKDEGKTKLVLPKGEKITSIASGSNHVVALTNKGNVYSLGLNPAGNKSGQLGLGHTVPPTSNVEDPSIPSLSFTEVGALDGCNAVSVACGDEHTLVLTKDGRVFAHGSNNVGQLGIGTYGEGNLVISTPVEVSTLWSSNVLSKIPKPLDAKVSLIAAGGNTSLFAVDRPTSVEVFSAGNGLNGQLGNGAYTHAQYTPTRVKQLSGLVEYDEVKRKAQPIRIAQLSVSSTHCAGVLDTLQHEEFGRDCLVWGMNENWNLGTGNRASTPTPVYPYSFDYNAIGVEQADVDTTLNRLHIASDDKIQPGTGRAVIGRQEILCAKGATFVYTHKLIEGHLFGYKFTLPTPPNIIATTSMLLCVSQPGLELAMVTLTRW</sequence>
<dbReference type="EMBL" id="QEAO01000005">
    <property type="protein sequence ID" value="TPX36369.1"/>
    <property type="molecule type" value="Genomic_DNA"/>
</dbReference>
<dbReference type="InterPro" id="IPR018786">
    <property type="entry name" value="Mit_KHE1"/>
</dbReference>
<dbReference type="GO" id="GO:0034551">
    <property type="term" value="P:mitochondrial respiratory chain complex III assembly"/>
    <property type="evidence" value="ECO:0007669"/>
    <property type="project" value="TreeGrafter"/>
</dbReference>
<comment type="caution">
    <text evidence="2">The sequence shown here is derived from an EMBL/GenBank/DDBJ whole genome shotgun (WGS) entry which is preliminary data.</text>
</comment>
<keyword evidence="3" id="KW-1185">Reference proteome</keyword>
<dbReference type="PROSITE" id="PS00626">
    <property type="entry name" value="RCC1_2"/>
    <property type="match status" value="1"/>
</dbReference>
<dbReference type="InterPro" id="IPR009091">
    <property type="entry name" value="RCC1/BLIP-II"/>
</dbReference>
<evidence type="ECO:0000256" key="1">
    <source>
        <dbReference type="PROSITE-ProRule" id="PRU00235"/>
    </source>
</evidence>
<dbReference type="Pfam" id="PF10173">
    <property type="entry name" value="Mit_KHE1"/>
    <property type="match status" value="1"/>
</dbReference>
<reference evidence="2 3" key="1">
    <citation type="journal article" date="2019" name="Sci. Rep.">
        <title>Comparative genomics of chytrid fungi reveal insights into the obligate biotrophic and pathogenic lifestyle of Synchytrium endobioticum.</title>
        <authorList>
            <person name="van de Vossenberg B.T.L.H."/>
            <person name="Warris S."/>
            <person name="Nguyen H.D.T."/>
            <person name="van Gent-Pelzer M.P.E."/>
            <person name="Joly D.L."/>
            <person name="van de Geest H.C."/>
            <person name="Bonants P.J.M."/>
            <person name="Smith D.S."/>
            <person name="Levesque C.A."/>
            <person name="van der Lee T.A.J."/>
        </authorList>
    </citation>
    <scope>NUCLEOTIDE SEQUENCE [LARGE SCALE GENOMIC DNA]</scope>
    <source>
        <strain evidence="2 3">JEL517</strain>
    </source>
</reference>
<dbReference type="InterPro" id="IPR053245">
    <property type="entry name" value="MitoProcess-Associated"/>
</dbReference>
<dbReference type="RefSeq" id="XP_031026682.1">
    <property type="nucleotide sequence ID" value="XM_031167484.1"/>
</dbReference>
<evidence type="ECO:0000313" key="3">
    <source>
        <dbReference type="Proteomes" id="UP000319731"/>
    </source>
</evidence>
<dbReference type="PRINTS" id="PR00633">
    <property type="entry name" value="RCCNDNSATION"/>
</dbReference>
<dbReference type="STRING" id="1806994.A0A507CB13"/>
<dbReference type="GO" id="GO:0005743">
    <property type="term" value="C:mitochondrial inner membrane"/>
    <property type="evidence" value="ECO:0007669"/>
    <property type="project" value="TreeGrafter"/>
</dbReference>
<dbReference type="Pfam" id="PF13540">
    <property type="entry name" value="RCC1_2"/>
    <property type="match status" value="2"/>
</dbReference>
<dbReference type="AlphaFoldDB" id="A0A507CB13"/>
<dbReference type="PROSITE" id="PS50012">
    <property type="entry name" value="RCC1_3"/>
    <property type="match status" value="2"/>
</dbReference>
<evidence type="ECO:0000313" key="2">
    <source>
        <dbReference type="EMBL" id="TPX36369.1"/>
    </source>
</evidence>